<keyword evidence="2" id="KW-0472">Membrane</keyword>
<evidence type="ECO:0000313" key="3">
    <source>
        <dbReference type="EMBL" id="MDI6104021.1"/>
    </source>
</evidence>
<evidence type="ECO:0000256" key="1">
    <source>
        <dbReference type="SAM" id="MobiDB-lite"/>
    </source>
</evidence>
<keyword evidence="2" id="KW-1133">Transmembrane helix</keyword>
<dbReference type="Proteomes" id="UP001241758">
    <property type="component" value="Unassembled WGS sequence"/>
</dbReference>
<dbReference type="EMBL" id="JASCTH010000029">
    <property type="protein sequence ID" value="MDI6104021.1"/>
    <property type="molecule type" value="Genomic_DNA"/>
</dbReference>
<evidence type="ECO:0000313" key="4">
    <source>
        <dbReference type="Proteomes" id="UP001241758"/>
    </source>
</evidence>
<feature type="transmembrane region" description="Helical" evidence="2">
    <location>
        <begin position="112"/>
        <end position="133"/>
    </location>
</feature>
<evidence type="ECO:0008006" key="5">
    <source>
        <dbReference type="Google" id="ProtNLM"/>
    </source>
</evidence>
<organism evidence="3 4">
    <name type="scientific">Actinoplanes sandaracinus</name>
    <dbReference type="NCBI Taxonomy" id="3045177"/>
    <lineage>
        <taxon>Bacteria</taxon>
        <taxon>Bacillati</taxon>
        <taxon>Actinomycetota</taxon>
        <taxon>Actinomycetes</taxon>
        <taxon>Micromonosporales</taxon>
        <taxon>Micromonosporaceae</taxon>
        <taxon>Actinoplanes</taxon>
    </lineage>
</organism>
<name>A0ABT6WW93_9ACTN</name>
<keyword evidence="2" id="KW-0812">Transmembrane</keyword>
<protein>
    <recommendedName>
        <fullName evidence="5">Serine/threonine protein kinase</fullName>
    </recommendedName>
</protein>
<evidence type="ECO:0000256" key="2">
    <source>
        <dbReference type="SAM" id="Phobius"/>
    </source>
</evidence>
<accession>A0ABT6WW93</accession>
<dbReference type="RefSeq" id="WP_282765276.1">
    <property type="nucleotide sequence ID" value="NZ_JASCTH010000029.1"/>
</dbReference>
<comment type="caution">
    <text evidence="3">The sequence shown here is derived from an EMBL/GenBank/DDBJ whole genome shotgun (WGS) entry which is preliminary data.</text>
</comment>
<sequence length="279" mass="30129">MAAVLAGELRPITDPVLVVATARAAHLIAGVPFDEAEADRLAVASAHVSALIDAARQADDRAPRAVPVPRFPSQDHSADQPPSAERARPAAEPVILDAYFTTRRPSRRRARMAGIVGGLGALVIAAAGTTLILRDREPQQAEQPAADAECGLGATGIDIIENTPQLFDDDEATRLSPTLDFDQMNGSARYARHQDRTYYWGRAGSDDHDPRSGGARVRWSTPEGPWRSCETVLAQNERGYAHTPAIATTIGEKPVTVQVCLWRDDPRRENCTAEISNGR</sequence>
<feature type="region of interest" description="Disordered" evidence="1">
    <location>
        <begin position="59"/>
        <end position="90"/>
    </location>
</feature>
<gene>
    <name evidence="3" type="ORF">QLQ12_36070</name>
</gene>
<proteinExistence type="predicted"/>
<reference evidence="3 4" key="1">
    <citation type="submission" date="2023-05" db="EMBL/GenBank/DDBJ databases">
        <title>Actinoplanes sp. NEAU-A12 genome sequencing.</title>
        <authorList>
            <person name="Wang Z.-S."/>
        </authorList>
    </citation>
    <scope>NUCLEOTIDE SEQUENCE [LARGE SCALE GENOMIC DNA]</scope>
    <source>
        <strain evidence="3 4">NEAU-A12</strain>
    </source>
</reference>
<keyword evidence="4" id="KW-1185">Reference proteome</keyword>